<dbReference type="SUPFAM" id="SSF46785">
    <property type="entry name" value="Winged helix' DNA-binding domain"/>
    <property type="match status" value="1"/>
</dbReference>
<reference evidence="3" key="1">
    <citation type="submission" date="2021-03" db="EMBL/GenBank/DDBJ databases">
        <title>Actinotalea soli sp. nov., isolated from soil.</title>
        <authorList>
            <person name="Ping W."/>
            <person name="Zhang J."/>
        </authorList>
    </citation>
    <scope>NUCLEOTIDE SEQUENCE</scope>
    <source>
        <strain evidence="3">BY-33</strain>
    </source>
</reference>
<dbReference type="GO" id="GO:0003677">
    <property type="term" value="F:DNA binding"/>
    <property type="evidence" value="ECO:0007669"/>
    <property type="project" value="InterPro"/>
</dbReference>
<sequence length="189" mass="21024">MPDVEDGPPAEIPPERAAEVPEASEREADADARALASVLRMRILRLCLDQALTNKEIAERLGRRPATTFHHVRTLAERGFLAAQPERRGARGAREIPYRATGKSWRMPRVPGTTRVLIDTFLSEVAELDDPDAMVVSRLGLRLDEAGYAELHRRLSELLQDLADRPGDPGGTPYSIFLAVHEDVARRET</sequence>
<accession>A0A939RVV3</accession>
<dbReference type="CDD" id="cd00090">
    <property type="entry name" value="HTH_ARSR"/>
    <property type="match status" value="1"/>
</dbReference>
<dbReference type="RefSeq" id="WP_208056444.1">
    <property type="nucleotide sequence ID" value="NZ_JAGEMK010000007.1"/>
</dbReference>
<feature type="compositionally biased region" description="Basic and acidic residues" evidence="1">
    <location>
        <begin position="13"/>
        <end position="28"/>
    </location>
</feature>
<organism evidence="3 4">
    <name type="scientific">Actinotalea soli</name>
    <dbReference type="NCBI Taxonomy" id="2819234"/>
    <lineage>
        <taxon>Bacteria</taxon>
        <taxon>Bacillati</taxon>
        <taxon>Actinomycetota</taxon>
        <taxon>Actinomycetes</taxon>
        <taxon>Micrococcales</taxon>
        <taxon>Cellulomonadaceae</taxon>
        <taxon>Actinotalea</taxon>
    </lineage>
</organism>
<proteinExistence type="predicted"/>
<name>A0A939RVV3_9CELL</name>
<dbReference type="InterPro" id="IPR036388">
    <property type="entry name" value="WH-like_DNA-bd_sf"/>
</dbReference>
<dbReference type="InterPro" id="IPR005471">
    <property type="entry name" value="Tscrpt_reg_IclR_N"/>
</dbReference>
<feature type="domain" description="HTH iclR-type" evidence="2">
    <location>
        <begin position="49"/>
        <end position="84"/>
    </location>
</feature>
<evidence type="ECO:0000313" key="4">
    <source>
        <dbReference type="Proteomes" id="UP000664209"/>
    </source>
</evidence>
<gene>
    <name evidence="3" type="ORF">J4G33_13235</name>
</gene>
<dbReference type="AlphaFoldDB" id="A0A939RVV3"/>
<dbReference type="InterPro" id="IPR036390">
    <property type="entry name" value="WH_DNA-bd_sf"/>
</dbReference>
<dbReference type="InterPro" id="IPR011991">
    <property type="entry name" value="ArsR-like_HTH"/>
</dbReference>
<comment type="caution">
    <text evidence="3">The sequence shown here is derived from an EMBL/GenBank/DDBJ whole genome shotgun (WGS) entry which is preliminary data.</text>
</comment>
<evidence type="ECO:0000313" key="3">
    <source>
        <dbReference type="EMBL" id="MBO1752770.1"/>
    </source>
</evidence>
<dbReference type="GO" id="GO:0006355">
    <property type="term" value="P:regulation of DNA-templated transcription"/>
    <property type="evidence" value="ECO:0007669"/>
    <property type="project" value="InterPro"/>
</dbReference>
<keyword evidence="4" id="KW-1185">Reference proteome</keyword>
<evidence type="ECO:0000259" key="2">
    <source>
        <dbReference type="Pfam" id="PF09339"/>
    </source>
</evidence>
<feature type="region of interest" description="Disordered" evidence="1">
    <location>
        <begin position="1"/>
        <end position="28"/>
    </location>
</feature>
<protein>
    <submittedName>
        <fullName evidence="3">Winged helix-turn-helix transcriptional regulator</fullName>
    </submittedName>
</protein>
<dbReference type="EMBL" id="JAGEMK010000007">
    <property type="protein sequence ID" value="MBO1752770.1"/>
    <property type="molecule type" value="Genomic_DNA"/>
</dbReference>
<evidence type="ECO:0000256" key="1">
    <source>
        <dbReference type="SAM" id="MobiDB-lite"/>
    </source>
</evidence>
<dbReference type="Proteomes" id="UP000664209">
    <property type="component" value="Unassembled WGS sequence"/>
</dbReference>
<dbReference type="Pfam" id="PF09339">
    <property type="entry name" value="HTH_IclR"/>
    <property type="match status" value="1"/>
</dbReference>
<dbReference type="Gene3D" id="1.10.10.10">
    <property type="entry name" value="Winged helix-like DNA-binding domain superfamily/Winged helix DNA-binding domain"/>
    <property type="match status" value="1"/>
</dbReference>